<organism evidence="2 3">
    <name type="scientific">Hymenoscyphus fraxineus</name>
    <dbReference type="NCBI Taxonomy" id="746836"/>
    <lineage>
        <taxon>Eukaryota</taxon>
        <taxon>Fungi</taxon>
        <taxon>Dikarya</taxon>
        <taxon>Ascomycota</taxon>
        <taxon>Pezizomycotina</taxon>
        <taxon>Leotiomycetes</taxon>
        <taxon>Helotiales</taxon>
        <taxon>Helotiaceae</taxon>
        <taxon>Hymenoscyphus</taxon>
    </lineage>
</organism>
<feature type="chain" id="PRO_5040454975" evidence="1">
    <location>
        <begin position="23"/>
        <end position="103"/>
    </location>
</feature>
<evidence type="ECO:0000313" key="3">
    <source>
        <dbReference type="Proteomes" id="UP000696280"/>
    </source>
</evidence>
<dbReference type="Proteomes" id="UP000696280">
    <property type="component" value="Unassembled WGS sequence"/>
</dbReference>
<name>A0A9N9L1Q1_9HELO</name>
<protein>
    <submittedName>
        <fullName evidence="2">Uncharacterized protein</fullName>
    </submittedName>
</protein>
<accession>A0A9N9L1Q1</accession>
<keyword evidence="3" id="KW-1185">Reference proteome</keyword>
<keyword evidence="1" id="KW-0732">Signal</keyword>
<feature type="signal peptide" evidence="1">
    <location>
        <begin position="1"/>
        <end position="22"/>
    </location>
</feature>
<evidence type="ECO:0000256" key="1">
    <source>
        <dbReference type="SAM" id="SignalP"/>
    </source>
</evidence>
<dbReference type="AlphaFoldDB" id="A0A9N9L1Q1"/>
<evidence type="ECO:0000313" key="2">
    <source>
        <dbReference type="EMBL" id="CAG8958585.1"/>
    </source>
</evidence>
<comment type="caution">
    <text evidence="2">The sequence shown here is derived from an EMBL/GenBank/DDBJ whole genome shotgun (WGS) entry which is preliminary data.</text>
</comment>
<dbReference type="EMBL" id="CAJVRL010000083">
    <property type="protein sequence ID" value="CAG8958585.1"/>
    <property type="molecule type" value="Genomic_DNA"/>
</dbReference>
<proteinExistence type="predicted"/>
<reference evidence="2" key="1">
    <citation type="submission" date="2021-07" db="EMBL/GenBank/DDBJ databases">
        <authorList>
            <person name="Durling M."/>
        </authorList>
    </citation>
    <scope>NUCLEOTIDE SEQUENCE</scope>
</reference>
<gene>
    <name evidence="2" type="ORF">HYFRA_00009902</name>
</gene>
<sequence length="103" mass="11178">MTYMKDGLLGLLLTCGDDLAVAILNLGGGVCGSEDAPDRRVIVILKKIGETVSGYKLQLEPDAMRVEEKSVEEGRKEIVKEDHPVSLNVQAKRAVDRESDGSH</sequence>